<dbReference type="Pfam" id="PF13460">
    <property type="entry name" value="NAD_binding_10"/>
    <property type="match status" value="1"/>
</dbReference>
<dbReference type="PANTHER" id="PTHR43355">
    <property type="entry name" value="FLAVIN REDUCTASE (NADPH)"/>
    <property type="match status" value="1"/>
</dbReference>
<gene>
    <name evidence="2" type="ORF">C1I60_00535</name>
</gene>
<dbReference type="PANTHER" id="PTHR43355:SF2">
    <property type="entry name" value="FLAVIN REDUCTASE (NADPH)"/>
    <property type="match status" value="1"/>
</dbReference>
<comment type="caution">
    <text evidence="2">The sequence shown here is derived from an EMBL/GenBank/DDBJ whole genome shotgun (WGS) entry which is preliminary data.</text>
</comment>
<evidence type="ECO:0000313" key="3">
    <source>
        <dbReference type="Proteomes" id="UP000308114"/>
    </source>
</evidence>
<dbReference type="RefSeq" id="WP_137060023.1">
    <property type="nucleotide sequence ID" value="NZ_PNXQ01000001.1"/>
</dbReference>
<dbReference type="Proteomes" id="UP000308114">
    <property type="component" value="Unassembled WGS sequence"/>
</dbReference>
<dbReference type="CDD" id="cd05244">
    <property type="entry name" value="BVR-B_like_SDR_a"/>
    <property type="match status" value="1"/>
</dbReference>
<sequence>MNLLLLGATGRVGRFILEYALADGHTVTALARSSDKLEAYKLRYGTQLQIVEGNATHAEDVAQALEGRTTAVISALNTDGTTTLSVNMRLLIRLMQEQSVPRLITVGTAGILQSRTEPCLYRYESSETRRRSTRAAEEHRRVYELLRDSALDWTIVCPTYLPDGARTGIYRVEKDLLPEGGTQISTADTADFTYRQLSSTDFLHTRVGIAY</sequence>
<reference evidence="2 3" key="1">
    <citation type="submission" date="2018-01" db="EMBL/GenBank/DDBJ databases">
        <title>Bacillales members from the olive rhizosphere are effective biological control agents against Verticillium dahliae.</title>
        <authorList>
            <person name="Gomez-Lama C."/>
            <person name="Legarda G."/>
            <person name="Ruano-Rosa D."/>
            <person name="Pizarro-Tobias P."/>
            <person name="Valverde-Corredor A."/>
            <person name="Niqui J.L."/>
            <person name="Trivino J.C."/>
            <person name="Roca A."/>
            <person name="Mercado-Blanco J."/>
        </authorList>
    </citation>
    <scope>NUCLEOTIDE SEQUENCE [LARGE SCALE GENOMIC DNA]</scope>
    <source>
        <strain evidence="2 3">PIC167</strain>
    </source>
</reference>
<dbReference type="InterPro" id="IPR036291">
    <property type="entry name" value="NAD(P)-bd_dom_sf"/>
</dbReference>
<dbReference type="InterPro" id="IPR016040">
    <property type="entry name" value="NAD(P)-bd_dom"/>
</dbReference>
<proteinExistence type="predicted"/>
<dbReference type="GO" id="GO:0016646">
    <property type="term" value="F:oxidoreductase activity, acting on the CH-NH group of donors, NAD or NADP as acceptor"/>
    <property type="evidence" value="ECO:0007669"/>
    <property type="project" value="TreeGrafter"/>
</dbReference>
<feature type="domain" description="NAD(P)-binding" evidence="1">
    <location>
        <begin position="7"/>
        <end position="198"/>
    </location>
</feature>
<organism evidence="2 3">
    <name type="scientific">Paenibacillus terrae</name>
    <dbReference type="NCBI Taxonomy" id="159743"/>
    <lineage>
        <taxon>Bacteria</taxon>
        <taxon>Bacillati</taxon>
        <taxon>Bacillota</taxon>
        <taxon>Bacilli</taxon>
        <taxon>Bacillales</taxon>
        <taxon>Paenibacillaceae</taxon>
        <taxon>Paenibacillus</taxon>
    </lineage>
</organism>
<protein>
    <recommendedName>
        <fullName evidence="1">NAD(P)-binding domain-containing protein</fullName>
    </recommendedName>
</protein>
<dbReference type="EMBL" id="PNXQ01000001">
    <property type="protein sequence ID" value="TKH46672.1"/>
    <property type="molecule type" value="Genomic_DNA"/>
</dbReference>
<dbReference type="InterPro" id="IPR051606">
    <property type="entry name" value="Polyketide_Oxido-like"/>
</dbReference>
<dbReference type="AlphaFoldDB" id="A0A4U2Q336"/>
<dbReference type="Gene3D" id="3.40.50.720">
    <property type="entry name" value="NAD(P)-binding Rossmann-like Domain"/>
    <property type="match status" value="1"/>
</dbReference>
<name>A0A4U2Q336_9BACL</name>
<dbReference type="SUPFAM" id="SSF51735">
    <property type="entry name" value="NAD(P)-binding Rossmann-fold domains"/>
    <property type="match status" value="1"/>
</dbReference>
<evidence type="ECO:0000259" key="1">
    <source>
        <dbReference type="Pfam" id="PF13460"/>
    </source>
</evidence>
<accession>A0A4U2Q336</accession>
<evidence type="ECO:0000313" key="2">
    <source>
        <dbReference type="EMBL" id="TKH46672.1"/>
    </source>
</evidence>